<dbReference type="RefSeq" id="WP_289268353.1">
    <property type="nucleotide sequence ID" value="NZ_OX365700.1"/>
</dbReference>
<gene>
    <name evidence="1" type="ORF">DNFV4_01860</name>
</gene>
<sequence>MNTKYDHVIRVRVDPTNPGQFFACCGLLELAERLWKECEGWFEKGMFHLRTFGDGEDRTLSSLLCKVSKTPLRQIDTEDDFSSPMELPTPFGLRIDWWKDEDTGGNQLKVWAGSMRSVRIARAMQATLSRTELHNEGLFEYGAVVYDPQEPDKKVEPFYFDARRGSNALAIDIGFMPDSLSMTTVAYPTVEFLCLVGLQRFRPMPTDTRRVFDYSTWQVPLATQVAPLAACGGLPHASDCSYRFQIAFRTDKRKHKAFTPATPLERSEL</sequence>
<accession>A0AA86T4E3</accession>
<name>A0AA86T4E3_9BACT</name>
<evidence type="ECO:0000313" key="1">
    <source>
        <dbReference type="EMBL" id="CAI4031437.1"/>
    </source>
</evidence>
<dbReference type="KEGG" id="nti:DNFV4_01860"/>
<dbReference type="AlphaFoldDB" id="A0AA86T4E3"/>
<dbReference type="EMBL" id="OX365700">
    <property type="protein sequence ID" value="CAI4031437.1"/>
    <property type="molecule type" value="Genomic_DNA"/>
</dbReference>
<protein>
    <submittedName>
        <fullName evidence="1">Type I-U CRISPR-associated protein Cas8c</fullName>
    </submittedName>
</protein>
<evidence type="ECO:0000313" key="2">
    <source>
        <dbReference type="Proteomes" id="UP001179121"/>
    </source>
</evidence>
<proteinExistence type="predicted"/>
<organism evidence="1 2">
    <name type="scientific">Nitrospira tepida</name>
    <dbReference type="NCBI Taxonomy" id="2973512"/>
    <lineage>
        <taxon>Bacteria</taxon>
        <taxon>Pseudomonadati</taxon>
        <taxon>Nitrospirota</taxon>
        <taxon>Nitrospiria</taxon>
        <taxon>Nitrospirales</taxon>
        <taxon>Nitrospiraceae</taxon>
        <taxon>Nitrospira</taxon>
    </lineage>
</organism>
<keyword evidence="2" id="KW-1185">Reference proteome</keyword>
<reference evidence="1" key="1">
    <citation type="submission" date="2022-10" db="EMBL/GenBank/DDBJ databases">
        <authorList>
            <person name="Koch H."/>
        </authorList>
    </citation>
    <scope>NUCLEOTIDE SEQUENCE</scope>
    <source>
        <strain evidence="1">DNF</strain>
    </source>
</reference>
<dbReference type="Proteomes" id="UP001179121">
    <property type="component" value="Chromosome"/>
</dbReference>